<dbReference type="PIRSF" id="PIRSF015558">
    <property type="entry name" value="Txn_reg_DeoR_prd"/>
    <property type="match status" value="1"/>
</dbReference>
<reference evidence="5" key="1">
    <citation type="submission" date="2017-01" db="EMBL/GenBank/DDBJ databases">
        <title>Draft genome of the species Salinivibrio costicola subsp. alcaliphilus.</title>
        <authorList>
            <person name="Lopez-Hermoso C."/>
            <person name="De La Haba R."/>
            <person name="Sanchez-Porro C."/>
            <person name="Ventosa A."/>
        </authorList>
    </citation>
    <scope>NUCLEOTIDE SEQUENCE [LARGE SCALE GENOMIC DNA]</scope>
    <source>
        <strain evidence="5">CBH448</strain>
    </source>
</reference>
<accession>A0ABX3KV71</accession>
<protein>
    <recommendedName>
        <fullName evidence="6">Transcriptional regulator</fullName>
    </recommendedName>
</protein>
<name>A0ABX3KV71_SALCS</name>
<dbReference type="Proteomes" id="UP000189431">
    <property type="component" value="Unassembled WGS sequence"/>
</dbReference>
<proteinExistence type="predicted"/>
<evidence type="ECO:0000259" key="2">
    <source>
        <dbReference type="Pfam" id="PF26107"/>
    </source>
</evidence>
<dbReference type="InterPro" id="IPR059020">
    <property type="entry name" value="CapW_CTD"/>
</dbReference>
<dbReference type="EMBL" id="MUFR01000002">
    <property type="protein sequence ID" value="OOF35288.1"/>
    <property type="molecule type" value="Genomic_DNA"/>
</dbReference>
<gene>
    <name evidence="4" type="ORF">BZJ21_00820</name>
</gene>
<comment type="caution">
    <text evidence="4">The sequence shown here is derived from an EMBL/GenBank/DDBJ whole genome shotgun (WGS) entry which is preliminary data.</text>
</comment>
<evidence type="ECO:0000259" key="3">
    <source>
        <dbReference type="Pfam" id="PF26109"/>
    </source>
</evidence>
<evidence type="ECO:0000259" key="1">
    <source>
        <dbReference type="Pfam" id="PF13280"/>
    </source>
</evidence>
<evidence type="ECO:0000313" key="5">
    <source>
        <dbReference type="Proteomes" id="UP000189431"/>
    </source>
</evidence>
<organism evidence="4 5">
    <name type="scientific">Salinivibrio costicola subsp. alcaliphilus</name>
    <dbReference type="NCBI Taxonomy" id="272773"/>
    <lineage>
        <taxon>Bacteria</taxon>
        <taxon>Pseudomonadati</taxon>
        <taxon>Pseudomonadota</taxon>
        <taxon>Gammaproteobacteria</taxon>
        <taxon>Vibrionales</taxon>
        <taxon>Vibrionaceae</taxon>
        <taxon>Salinivibrio</taxon>
    </lineage>
</organism>
<feature type="domain" description="WYL" evidence="1">
    <location>
        <begin position="127"/>
        <end position="194"/>
    </location>
</feature>
<sequence length="307" mass="35010">MTTYRDLKAEDVSLAERMAYIDFKLQFTGMINRSDLKNMFGLAEAASSKMMKMYTDRFPGNMGYNRKKRANTIKSDTFKPFLDLSADTALGMLANGFNKNKILTEPMLPYARIGIPNSHLDVNNVACITRAIAGGYSVTANYFSANSKGESWREIFPLAIFFNGKTWSFRGCCKKDSPEGVFKNFDFARVKEVKANEDNRISNEESLSNDRMWSTQVPLLLIPHPSLPEDDQNIIKMDFGFMHDTKLIVYERAALVYVMTKLWQIDARTDDEVDKGPPSDPLQYQFKLTNQDMVDVVIKDLESRSQD</sequence>
<dbReference type="PROSITE" id="PS52050">
    <property type="entry name" value="WYL"/>
    <property type="match status" value="1"/>
</dbReference>
<keyword evidence="5" id="KW-1185">Reference proteome</keyword>
<feature type="domain" description="DNA-binding transcriptional repressor CapW winged helix-turn-helix" evidence="3">
    <location>
        <begin position="15"/>
        <end position="82"/>
    </location>
</feature>
<dbReference type="Pfam" id="PF26109">
    <property type="entry name" value="WHD_BrxR"/>
    <property type="match status" value="1"/>
</dbReference>
<dbReference type="InterPro" id="IPR026881">
    <property type="entry name" value="WYL_dom"/>
</dbReference>
<dbReference type="RefSeq" id="WP_077668896.1">
    <property type="nucleotide sequence ID" value="NZ_MUFR01000002.1"/>
</dbReference>
<dbReference type="Pfam" id="PF13280">
    <property type="entry name" value="WYL"/>
    <property type="match status" value="1"/>
</dbReference>
<dbReference type="InterPro" id="IPR059019">
    <property type="entry name" value="WHD_CapW"/>
</dbReference>
<evidence type="ECO:0008006" key="6">
    <source>
        <dbReference type="Google" id="ProtNLM"/>
    </source>
</evidence>
<dbReference type="Pfam" id="PF26107">
    <property type="entry name" value="BrxR_CTD"/>
    <property type="match status" value="1"/>
</dbReference>
<feature type="domain" description="DNA-binding transcriptional repressor CapW C-terminal dimerisation" evidence="2">
    <location>
        <begin position="217"/>
        <end position="291"/>
    </location>
</feature>
<evidence type="ECO:0000313" key="4">
    <source>
        <dbReference type="EMBL" id="OOF35288.1"/>
    </source>
</evidence>
<dbReference type="InterPro" id="IPR016634">
    <property type="entry name" value="CapW-like"/>
</dbReference>